<protein>
    <submittedName>
        <fullName evidence="2">Uncharacterized protein</fullName>
    </submittedName>
</protein>
<evidence type="ECO:0000313" key="2">
    <source>
        <dbReference type="EMBL" id="KAF2859370.1"/>
    </source>
</evidence>
<organism evidence="2 3">
    <name type="scientific">Piedraia hortae CBS 480.64</name>
    <dbReference type="NCBI Taxonomy" id="1314780"/>
    <lineage>
        <taxon>Eukaryota</taxon>
        <taxon>Fungi</taxon>
        <taxon>Dikarya</taxon>
        <taxon>Ascomycota</taxon>
        <taxon>Pezizomycotina</taxon>
        <taxon>Dothideomycetes</taxon>
        <taxon>Dothideomycetidae</taxon>
        <taxon>Capnodiales</taxon>
        <taxon>Piedraiaceae</taxon>
        <taxon>Piedraia</taxon>
    </lineage>
</organism>
<evidence type="ECO:0000256" key="1">
    <source>
        <dbReference type="SAM" id="MobiDB-lite"/>
    </source>
</evidence>
<keyword evidence="3" id="KW-1185">Reference proteome</keyword>
<dbReference type="AlphaFoldDB" id="A0A6A7BVX4"/>
<dbReference type="EMBL" id="MU005994">
    <property type="protein sequence ID" value="KAF2859370.1"/>
    <property type="molecule type" value="Genomic_DNA"/>
</dbReference>
<reference evidence="2" key="1">
    <citation type="journal article" date="2020" name="Stud. Mycol.">
        <title>101 Dothideomycetes genomes: a test case for predicting lifestyles and emergence of pathogens.</title>
        <authorList>
            <person name="Haridas S."/>
            <person name="Albert R."/>
            <person name="Binder M."/>
            <person name="Bloem J."/>
            <person name="Labutti K."/>
            <person name="Salamov A."/>
            <person name="Andreopoulos B."/>
            <person name="Baker S."/>
            <person name="Barry K."/>
            <person name="Bills G."/>
            <person name="Bluhm B."/>
            <person name="Cannon C."/>
            <person name="Castanera R."/>
            <person name="Culley D."/>
            <person name="Daum C."/>
            <person name="Ezra D."/>
            <person name="Gonzalez J."/>
            <person name="Henrissat B."/>
            <person name="Kuo A."/>
            <person name="Liang C."/>
            <person name="Lipzen A."/>
            <person name="Lutzoni F."/>
            <person name="Magnuson J."/>
            <person name="Mondo S."/>
            <person name="Nolan M."/>
            <person name="Ohm R."/>
            <person name="Pangilinan J."/>
            <person name="Park H.-J."/>
            <person name="Ramirez L."/>
            <person name="Alfaro M."/>
            <person name="Sun H."/>
            <person name="Tritt A."/>
            <person name="Yoshinaga Y."/>
            <person name="Zwiers L.-H."/>
            <person name="Turgeon B."/>
            <person name="Goodwin S."/>
            <person name="Spatafora J."/>
            <person name="Crous P."/>
            <person name="Grigoriev I."/>
        </authorList>
    </citation>
    <scope>NUCLEOTIDE SEQUENCE</scope>
    <source>
        <strain evidence="2">CBS 480.64</strain>
    </source>
</reference>
<name>A0A6A7BVX4_9PEZI</name>
<sequence>MTRDVIYEHFTIITTPITPHHPQENVPGTQGDSPYPPPPLTPKRRVSGPGLAGGPSSAGKRSTPKTKRSLTCSHCKSSFSGVDRERMYKHIMKCDRAPDEAREMARARYAILYGNGEDGDEVGDASASRARLDAQAAAQQAAQVMLNAQQAAHHSHQAPPAVMAAEGSVVGKRRRVENEDRHAIFTEAQDDDGRPWEQCTPEQKAHLDRFMTDAFLKMGWDPEIADSPSWRDLIKYLRPTYEPITASEMRAELQKRNGSEEVKREF</sequence>
<feature type="region of interest" description="Disordered" evidence="1">
    <location>
        <begin position="16"/>
        <end position="69"/>
    </location>
</feature>
<accession>A0A6A7BVX4</accession>
<gene>
    <name evidence="2" type="ORF">K470DRAFT_258990</name>
</gene>
<dbReference type="Proteomes" id="UP000799421">
    <property type="component" value="Unassembled WGS sequence"/>
</dbReference>
<proteinExistence type="predicted"/>
<evidence type="ECO:0000313" key="3">
    <source>
        <dbReference type="Proteomes" id="UP000799421"/>
    </source>
</evidence>